<proteinExistence type="predicted"/>
<evidence type="ECO:0000313" key="2">
    <source>
        <dbReference type="EnsemblProtists" id="EKX41452"/>
    </source>
</evidence>
<dbReference type="HOGENOM" id="CLU_232360_0_0_1"/>
<name>L1IZE5_GUITC</name>
<dbReference type="PaxDb" id="55529-EKX41452"/>
<dbReference type="RefSeq" id="XP_005828432.1">
    <property type="nucleotide sequence ID" value="XM_005828375.1"/>
</dbReference>
<dbReference type="KEGG" id="gtt:GUITHDRAFT_112425"/>
<evidence type="ECO:0000313" key="1">
    <source>
        <dbReference type="EMBL" id="EKX41452.1"/>
    </source>
</evidence>
<dbReference type="Proteomes" id="UP000011087">
    <property type="component" value="Unassembled WGS sequence"/>
</dbReference>
<reference evidence="1 3" key="1">
    <citation type="journal article" date="2012" name="Nature">
        <title>Algal genomes reveal evolutionary mosaicism and the fate of nucleomorphs.</title>
        <authorList>
            <consortium name="DOE Joint Genome Institute"/>
            <person name="Curtis B.A."/>
            <person name="Tanifuji G."/>
            <person name="Burki F."/>
            <person name="Gruber A."/>
            <person name="Irimia M."/>
            <person name="Maruyama S."/>
            <person name="Arias M.C."/>
            <person name="Ball S.G."/>
            <person name="Gile G.H."/>
            <person name="Hirakawa Y."/>
            <person name="Hopkins J.F."/>
            <person name="Kuo A."/>
            <person name="Rensing S.A."/>
            <person name="Schmutz J."/>
            <person name="Symeonidi A."/>
            <person name="Elias M."/>
            <person name="Eveleigh R.J."/>
            <person name="Herman E.K."/>
            <person name="Klute M.J."/>
            <person name="Nakayama T."/>
            <person name="Obornik M."/>
            <person name="Reyes-Prieto A."/>
            <person name="Armbrust E.V."/>
            <person name="Aves S.J."/>
            <person name="Beiko R.G."/>
            <person name="Coutinho P."/>
            <person name="Dacks J.B."/>
            <person name="Durnford D.G."/>
            <person name="Fast N.M."/>
            <person name="Green B.R."/>
            <person name="Grisdale C.J."/>
            <person name="Hempel F."/>
            <person name="Henrissat B."/>
            <person name="Hoppner M.P."/>
            <person name="Ishida K."/>
            <person name="Kim E."/>
            <person name="Koreny L."/>
            <person name="Kroth P.G."/>
            <person name="Liu Y."/>
            <person name="Malik S.B."/>
            <person name="Maier U.G."/>
            <person name="McRose D."/>
            <person name="Mock T."/>
            <person name="Neilson J.A."/>
            <person name="Onodera N.T."/>
            <person name="Poole A.M."/>
            <person name="Pritham E.J."/>
            <person name="Richards T.A."/>
            <person name="Rocap G."/>
            <person name="Roy S.W."/>
            <person name="Sarai C."/>
            <person name="Schaack S."/>
            <person name="Shirato S."/>
            <person name="Slamovits C.H."/>
            <person name="Spencer D.F."/>
            <person name="Suzuki S."/>
            <person name="Worden A.Z."/>
            <person name="Zauner S."/>
            <person name="Barry K."/>
            <person name="Bell C."/>
            <person name="Bharti A.K."/>
            <person name="Crow J.A."/>
            <person name="Grimwood J."/>
            <person name="Kramer R."/>
            <person name="Lindquist E."/>
            <person name="Lucas S."/>
            <person name="Salamov A."/>
            <person name="McFadden G.I."/>
            <person name="Lane C.E."/>
            <person name="Keeling P.J."/>
            <person name="Gray M.W."/>
            <person name="Grigoriev I.V."/>
            <person name="Archibald J.M."/>
        </authorList>
    </citation>
    <scope>NUCLEOTIDE SEQUENCE</scope>
    <source>
        <strain evidence="1 3">CCMP2712</strain>
    </source>
</reference>
<keyword evidence="3" id="KW-1185">Reference proteome</keyword>
<reference evidence="3" key="2">
    <citation type="submission" date="2012-11" db="EMBL/GenBank/DDBJ databases">
        <authorList>
            <person name="Kuo A."/>
            <person name="Curtis B.A."/>
            <person name="Tanifuji G."/>
            <person name="Burki F."/>
            <person name="Gruber A."/>
            <person name="Irimia M."/>
            <person name="Maruyama S."/>
            <person name="Arias M.C."/>
            <person name="Ball S.G."/>
            <person name="Gile G.H."/>
            <person name="Hirakawa Y."/>
            <person name="Hopkins J.F."/>
            <person name="Rensing S.A."/>
            <person name="Schmutz J."/>
            <person name="Symeonidi A."/>
            <person name="Elias M."/>
            <person name="Eveleigh R.J."/>
            <person name="Herman E.K."/>
            <person name="Klute M.J."/>
            <person name="Nakayama T."/>
            <person name="Obornik M."/>
            <person name="Reyes-Prieto A."/>
            <person name="Armbrust E.V."/>
            <person name="Aves S.J."/>
            <person name="Beiko R.G."/>
            <person name="Coutinho P."/>
            <person name="Dacks J.B."/>
            <person name="Durnford D.G."/>
            <person name="Fast N.M."/>
            <person name="Green B.R."/>
            <person name="Grisdale C."/>
            <person name="Hempe F."/>
            <person name="Henrissat B."/>
            <person name="Hoppner M.P."/>
            <person name="Ishida K.-I."/>
            <person name="Kim E."/>
            <person name="Koreny L."/>
            <person name="Kroth P.G."/>
            <person name="Liu Y."/>
            <person name="Malik S.-B."/>
            <person name="Maier U.G."/>
            <person name="McRose D."/>
            <person name="Mock T."/>
            <person name="Neilson J.A."/>
            <person name="Onodera N.T."/>
            <person name="Poole A.M."/>
            <person name="Pritham E.J."/>
            <person name="Richards T.A."/>
            <person name="Rocap G."/>
            <person name="Roy S.W."/>
            <person name="Sarai C."/>
            <person name="Schaack S."/>
            <person name="Shirato S."/>
            <person name="Slamovits C.H."/>
            <person name="Spencer D.F."/>
            <person name="Suzuki S."/>
            <person name="Worden A.Z."/>
            <person name="Zauner S."/>
            <person name="Barry K."/>
            <person name="Bell C."/>
            <person name="Bharti A.K."/>
            <person name="Crow J.A."/>
            <person name="Grimwood J."/>
            <person name="Kramer R."/>
            <person name="Lindquist E."/>
            <person name="Lucas S."/>
            <person name="Salamov A."/>
            <person name="McFadden G.I."/>
            <person name="Lane C.E."/>
            <person name="Keeling P.J."/>
            <person name="Gray M.W."/>
            <person name="Grigoriev I.V."/>
            <person name="Archibald J.M."/>
        </authorList>
    </citation>
    <scope>NUCLEOTIDE SEQUENCE</scope>
    <source>
        <strain evidence="3">CCMP2712</strain>
    </source>
</reference>
<dbReference type="EMBL" id="JH993023">
    <property type="protein sequence ID" value="EKX41452.1"/>
    <property type="molecule type" value="Genomic_DNA"/>
</dbReference>
<evidence type="ECO:0000313" key="3">
    <source>
        <dbReference type="Proteomes" id="UP000011087"/>
    </source>
</evidence>
<dbReference type="GeneID" id="17298103"/>
<dbReference type="EnsemblProtists" id="EKX41452">
    <property type="protein sequence ID" value="EKX41452"/>
    <property type="gene ID" value="GUITHDRAFT_112425"/>
</dbReference>
<gene>
    <name evidence="1" type="ORF">GUITHDRAFT_112425</name>
</gene>
<sequence length="2103" mass="227764">MLTIPVQSDVLKQREVRIVIAGVGMQLPYHRMNSSYDGFQLSGTCKAGNVIPIQISNFSRIGQMRSSLDFPVMDYERRVLYQIQIDTNAEPKNRSSMETLSISIEVLVKVNASNLIEIDMIGLGLNHTTVEGVSCLPTSKVSLFKFDRKTQSIILQAAEDLFPSNIISVQIFFNSSQQNVSSRLDRNSAQTLFVGTYITSTSAELPISCNNENSIRVSQLQVSNAKLDQNHSILYALRNVNLTKGDVLDLPFPSAYVSLDCGSMFDVHVYGSGNFSVLPIISKGILSLRTEQDLNSEFIVLQFSSPGLKVAFEHVKVYSFDESEKLQSKDAVARMINYQSIFVQNHSMMFQLFDQMQNFNLKFTSTMMIQKKEKLTIRLTSFEGDDFACIPVVSSPAGKIAFASWRTDTQQLSMTLEEDVQSGEELQVHVPWYSGIRLPPAGVTENQTDLTVSTNAAAGPVPPTPISYSPSVGVFWLKPALSFDGGQAGEVSGLRIAFGFTMDVEEGSVMEVQLPNFTIAMEVNMVVTGSDGSKLNATAMSGGGGVTLKLRVLPGSRVKAYRRAEVAIPKAFAIQIPMVGVARPSHIFFSLNNTFSIGADSVVVGSFDQSVFVYLDVRNFSSIVQIYIRFKYSVTLVGQDVIRVHFQGFQGPNATGIQMQQSMSDDRVSLSWLQSCFGPTLFVQVAPDHTIEANQMVTIVVPSTVGIRIPYNGIRTNFSGLIISTDAQNGPVYGERISAFNPIGYFTSVTLDFEPKLVTSAVSVLLSFEAQMVLRPGDTIMLNLPGLTTPSECFGLHSNVQKAINHAHFSSTTSVLRIDIEDTIEANVPVSITIPRSAEFRLPPQGLVRNYDGFFVSAHAKDGNVAPTRLSSSPAIGSVHSRLSYDQNHGDERVITSKIQVRPFQDCGLGAYNETFCLDSAIAFASCARNSSAANCTCIPSSCMQNNTWCSILEEDVQWSCQNVTFCSEACNASTHVNVPDDDTMVTFAVVFEAASSTQGTFKLPVAVPLAGRLQVVAIRSYPPKVQDAQWSIGEDYLLVNVSETLDAGETVTLEMDLQPDQNALMQAAGYIGCSEFSMNPVFAGLYATEPLLFYSKAPCTRSSPMVKLVDATSALNSGGPRYLVLVLELNHMLRPGDVLQTAIPAYVKYWSVSTVRSLSNALEEFDIVSAGAHQPCHISSSSVSEPVCTESVKQHVLCMTGYANKYCGCISQACANLTVGRLQVMGQTVTSQSVTVCLAESAVGDQRSVRIVSKGYVTGNLVLALEGNFTIFEENRSTTVANRTAACLSLATNLSACLESNNSSQCACIPADCWNVTCNALVRNDTRICKPSMLCHVNATVGMLPVSLMTVAVSQRKNDTIFEARVVPRGNNISVSTAAHMAVSRGEGYGLTLTGFEGDDFACVPVVSSPAGKIAFASWRTDTQQLSMTLEEDVQSGEELQVHVPWYSGIRLPPAGVTENQTDLTVSTNAAAGPVPPTPISYSPSVGVFWLKPALSFDGGQAGEVSGLRIAFGFTMDVEEGSVMEVQLPNFTIAMEVNMVVTGSDGSKLNATAMSGGGGVTLKLRVLPGSRVKAYRRVEVGVSPSAGIGLPYLGIVKSKMGLTFALKTSSLTKQIRLDHPALGAFLKPPTIRFLYPVAGEVSGIEISFTPAINVSREDTLRFLLPGFESMMPMSGFWASDGQRYLPGMWSLSCPAQTITLFPSDTGLKAGEEVTITVPHDAGIQIPALGVRSNSTAFRINFDSYTSPIADLPFRPPVPIGFFHNFTVDFVPKTAGSESVIVASFTPEMNLHSGDTVGLILKNFTRADSSGCIVTLSQPPGVTGLASWSSNSSVLTIGMIAAVRAGQHLTITIPSSSGLMLPKEGLDAEAFPIKVESSAVEGPVLPTVVHQFPAIGSLLDSVLSFSNTSNGTLVLKEVFLSFSRPLSVGDSVIIYMPGVQFRCNVSCAYEGLHFLAIWTSGTQFLKLVLRNADTPPQNYTIILSDIFAVIQSSQSIDIARFQIKTLSAESPVEVTDITKVIGLSPFRSIPIVRFSQTPTLLTDMQLSFYLDQSLEINHTLMVTLNKFQIYSTSSRFKIIENDGFWFNCTVEEGRDVLESSFFI</sequence>
<organism evidence="1">
    <name type="scientific">Guillardia theta (strain CCMP2712)</name>
    <name type="common">Cryptophyte</name>
    <dbReference type="NCBI Taxonomy" id="905079"/>
    <lineage>
        <taxon>Eukaryota</taxon>
        <taxon>Cryptophyceae</taxon>
        <taxon>Pyrenomonadales</taxon>
        <taxon>Geminigeraceae</taxon>
        <taxon>Guillardia</taxon>
    </lineage>
</organism>
<accession>L1IZE5</accession>
<reference evidence="2" key="3">
    <citation type="submission" date="2015-06" db="UniProtKB">
        <authorList>
            <consortium name="EnsemblProtists"/>
        </authorList>
    </citation>
    <scope>IDENTIFICATION</scope>
</reference>
<protein>
    <submittedName>
        <fullName evidence="1 2">Uncharacterized protein</fullName>
    </submittedName>
</protein>